<dbReference type="InterPro" id="IPR001119">
    <property type="entry name" value="SLH_dom"/>
</dbReference>
<comment type="caution">
    <text evidence="3">The sequence shown here is derived from an EMBL/GenBank/DDBJ whole genome shotgun (WGS) entry which is preliminary data.</text>
</comment>
<dbReference type="PROSITE" id="PS51272">
    <property type="entry name" value="SLH"/>
    <property type="match status" value="3"/>
</dbReference>
<organism evidence="3 4">
    <name type="scientific">Tumebacillus amylolyticus</name>
    <dbReference type="NCBI Taxonomy" id="2801339"/>
    <lineage>
        <taxon>Bacteria</taxon>
        <taxon>Bacillati</taxon>
        <taxon>Bacillota</taxon>
        <taxon>Bacilli</taxon>
        <taxon>Bacillales</taxon>
        <taxon>Alicyclobacillaceae</taxon>
        <taxon>Tumebacillus</taxon>
    </lineage>
</organism>
<keyword evidence="1" id="KW-0732">Signal</keyword>
<evidence type="ECO:0000313" key="4">
    <source>
        <dbReference type="Proteomes" id="UP000602284"/>
    </source>
</evidence>
<proteinExistence type="predicted"/>
<evidence type="ECO:0000313" key="3">
    <source>
        <dbReference type="EMBL" id="MBL0385476.1"/>
    </source>
</evidence>
<sequence length="1265" mass="138405">MARRQSRLLSVLVALVMLLTLIPVFPAQAASSQYFTFPAFGKTPTEAMNNPVNVAVIDQFHGQFSQTVPTNLSYKVQQQVLDAGNNWVDKGTPKVVQTATPVISGPSNQEFSLQNIALFVGMNKITIATPSGVEGICYIYYDNAPVILDISLNGAEKLNDSTIPFVDQAQQFFLISTSNAQSVTVNGTNANKYGTNSFSLSNYALTPGLNTLTFVAKSDTRQYTIQRKIIFLNGPGALYNVYMQSDMNNTANDAVQIDGGSVISSSTGLPRGIKAQVSVPSNGGIDPQLQFDTVALSRDSAGVFAISTADPQLVGKVNIVNPPVDDTKGHKIYTFFIDLSGVTATAGWPISTNGTYTFTLTGKYYDGSNQQKPLISTIPFVYKDSSKASISNVKQIFGVDETTDTGGTPGYFSSAISTLPIYAQINAQNNAGAFTPQVSVTQNGNTVTLVNGTDYTIVASDDTPGAGSREIKILKLPFVGDMNLNFSITDSGNTDNYSPIQIKYTPIPSIAVYGIYDGDNYTLTDLPDFSGKLFNFVDNTEKQNIKVTVNGQVKHATINTSTNRFTVVNADPAAPNQLAGVLNEGANEIKIEGTAQGIPVLTRLTVYYFTNDAPNIAMPFPVPVPPPAQASSRNVTDATGKFVLENGTDSTYDTTEKSADILFSVGNADKAVIMKDGVQFFTITFNADGTTTPAAPFIINGTTIDIEPRLSGSSTYYRITGIPLTLGTNSFVIKGIKGPITTFKPLSIIRSNPPYQVLSPLLPQERVVNQNFVPVVIKADGADKVLIGKNEMTKYVENGETYYKYEVTGLKAGNNTIKYSVVRGTQQSNDQFEVNYANTDTIGAQYKATLSSNTNMKVFNNKISVSFPKGTMLTPFNDTTTKIELFDKQQFLFGIADQVDGRTQKTFNHLGQVVNINSDPFLKTRLSVQQHFGYASNLFWVDSGFYDSMQPGYVQVNGMQPYYGEEMNYNQTGTPFSKYNVLNRNMPTSWLKPTNRGTITLKYDDAVRDFAANRLSIWHYGLLDQNGTTNWENIGGKVDTKSHTISASMDDFGYYAVFLNTYGFDDTESHDFARDDMELLYARGIMNSKDGGEFGAYEPTTRGEFAQMMVKALDLPLNYDPNNYLFLDLPHAVNVSPYWDWRYIETAGQKGIVRGVGTRQFAPDEKVTREQAAVMIALAMNLKLGKDYDISKKNLDKIYTDSGDISIYARTAVEAVNSNKLMIGRTIANSDPKGKPLLIFEPQANITRAETAKVVANMMRKFNRL</sequence>
<reference evidence="3 4" key="1">
    <citation type="submission" date="2021-01" db="EMBL/GenBank/DDBJ databases">
        <title>Tumebacillus sp. strain ITR2 16S ribosomal RNA gene Genome sequencing and assembly.</title>
        <authorList>
            <person name="Kang M."/>
        </authorList>
    </citation>
    <scope>NUCLEOTIDE SEQUENCE [LARGE SCALE GENOMIC DNA]</scope>
    <source>
        <strain evidence="3 4">ITR2</strain>
    </source>
</reference>
<feature type="chain" id="PRO_5045795819" evidence="1">
    <location>
        <begin position="30"/>
        <end position="1265"/>
    </location>
</feature>
<keyword evidence="4" id="KW-1185">Reference proteome</keyword>
<dbReference type="Proteomes" id="UP000602284">
    <property type="component" value="Unassembled WGS sequence"/>
</dbReference>
<name>A0ABS1J5B1_9BACL</name>
<dbReference type="Pfam" id="PF00395">
    <property type="entry name" value="SLH"/>
    <property type="match status" value="2"/>
</dbReference>
<evidence type="ECO:0000259" key="2">
    <source>
        <dbReference type="PROSITE" id="PS51272"/>
    </source>
</evidence>
<feature type="domain" description="SLH" evidence="2">
    <location>
        <begin position="1060"/>
        <end position="1123"/>
    </location>
</feature>
<accession>A0ABS1J5B1</accession>
<feature type="domain" description="SLH" evidence="2">
    <location>
        <begin position="1196"/>
        <end position="1265"/>
    </location>
</feature>
<dbReference type="RefSeq" id="WP_201630779.1">
    <property type="nucleotide sequence ID" value="NZ_JAEQNB010000001.1"/>
</dbReference>
<evidence type="ECO:0000256" key="1">
    <source>
        <dbReference type="SAM" id="SignalP"/>
    </source>
</evidence>
<feature type="domain" description="SLH" evidence="2">
    <location>
        <begin position="1127"/>
        <end position="1190"/>
    </location>
</feature>
<feature type="signal peptide" evidence="1">
    <location>
        <begin position="1"/>
        <end position="29"/>
    </location>
</feature>
<gene>
    <name evidence="3" type="ORF">JJB07_02340</name>
</gene>
<dbReference type="EMBL" id="JAEQNB010000001">
    <property type="protein sequence ID" value="MBL0385476.1"/>
    <property type="molecule type" value="Genomic_DNA"/>
</dbReference>
<protein>
    <submittedName>
        <fullName evidence="3">S-layer homology domain-containing protein</fullName>
    </submittedName>
</protein>